<name>A0AA85JQ81_TRIRE</name>
<reference evidence="1" key="1">
    <citation type="submission" date="2022-06" db="EMBL/GenBank/DDBJ databases">
        <authorList>
            <person name="Berger JAMES D."/>
            <person name="Berger JAMES D."/>
        </authorList>
    </citation>
    <scope>NUCLEOTIDE SEQUENCE [LARGE SCALE GENOMIC DNA]</scope>
</reference>
<organism evidence="1 2">
    <name type="scientific">Trichobilharzia regenti</name>
    <name type="common">Nasal bird schistosome</name>
    <dbReference type="NCBI Taxonomy" id="157069"/>
    <lineage>
        <taxon>Eukaryota</taxon>
        <taxon>Metazoa</taxon>
        <taxon>Spiralia</taxon>
        <taxon>Lophotrochozoa</taxon>
        <taxon>Platyhelminthes</taxon>
        <taxon>Trematoda</taxon>
        <taxon>Digenea</taxon>
        <taxon>Strigeidida</taxon>
        <taxon>Schistosomatoidea</taxon>
        <taxon>Schistosomatidae</taxon>
        <taxon>Trichobilharzia</taxon>
    </lineage>
</organism>
<accession>A0AA85JQ81</accession>
<proteinExistence type="predicted"/>
<keyword evidence="1" id="KW-1185">Reference proteome</keyword>
<evidence type="ECO:0000313" key="2">
    <source>
        <dbReference type="WBParaSite" id="TREG1_34090.1"/>
    </source>
</evidence>
<evidence type="ECO:0000313" key="1">
    <source>
        <dbReference type="Proteomes" id="UP000050795"/>
    </source>
</evidence>
<dbReference type="WBParaSite" id="TREG1_34090.1">
    <property type="protein sequence ID" value="TREG1_34090.1"/>
    <property type="gene ID" value="TREG1_34090"/>
</dbReference>
<protein>
    <submittedName>
        <fullName evidence="2">Uncharacterized protein</fullName>
    </submittedName>
</protein>
<dbReference type="Proteomes" id="UP000050795">
    <property type="component" value="Unassembled WGS sequence"/>
</dbReference>
<dbReference type="AlphaFoldDB" id="A0AA85JQ81"/>
<reference evidence="2" key="2">
    <citation type="submission" date="2023-11" db="UniProtKB">
        <authorList>
            <consortium name="WormBaseParasite"/>
        </authorList>
    </citation>
    <scope>IDENTIFICATION</scope>
</reference>
<sequence length="176" mass="20085">MSRHQSDSFMDYGINPVTAQYILFTSLQKLDQAKRSRGGIRLRHGLMIAVTALKAKQLLWGQSQPIHENQYLSKDNTLKTSTHHEDYNSVQMECNVVYNQPVTNQEFNNFTYLHDPNGPFFPPPVDEMMEIDNTEITNSPSKRLRIEYPFPSSTPPSAPVSSPPCYNESSYLVSIK</sequence>